<dbReference type="Proteomes" id="UP000076929">
    <property type="component" value="Plasmid pCRULAC1"/>
</dbReference>
<evidence type="ECO:0000313" key="2">
    <source>
        <dbReference type="Proteomes" id="UP000076929"/>
    </source>
</evidence>
<accession>A0A172QXT8</accession>
<keyword evidence="1" id="KW-0614">Plasmid</keyword>
<keyword evidence="2" id="KW-1185">Reference proteome</keyword>
<organism evidence="1 2">
    <name type="scientific">Corynebacterium crudilactis</name>
    <dbReference type="NCBI Taxonomy" id="1652495"/>
    <lineage>
        <taxon>Bacteria</taxon>
        <taxon>Bacillati</taxon>
        <taxon>Actinomycetota</taxon>
        <taxon>Actinomycetes</taxon>
        <taxon>Mycobacteriales</taxon>
        <taxon>Corynebacteriaceae</taxon>
        <taxon>Corynebacterium</taxon>
    </lineage>
</organism>
<sequence>MFCSEGNNAPPHSQENIIPASTNAKVITQFATAMTTHFPTHTLNKIEATTTPINDYLRTVINVVIDDAHYETIATTIANTTRWGGAYQHAAPEISDLLNIDIDTV</sequence>
<dbReference type="EMBL" id="CP015623">
    <property type="protein sequence ID" value="ANE05525.1"/>
    <property type="molecule type" value="Genomic_DNA"/>
</dbReference>
<gene>
    <name evidence="1" type="ORF">ccrud_14385</name>
</gene>
<reference evidence="1 2" key="1">
    <citation type="submission" date="2016-05" db="EMBL/GenBank/DDBJ databases">
        <title>Complete genome sequence of Corynebacterium crudilactis, a new Corynebacterium species isolated from raw cow's milk.</title>
        <authorList>
            <person name="Christian R."/>
            <person name="Zimmermann J."/>
            <person name="Lipski A."/>
            <person name="Kalinowski J."/>
        </authorList>
    </citation>
    <scope>NUCLEOTIDE SEQUENCE [LARGE SCALE GENOMIC DNA]</scope>
    <source>
        <strain evidence="1 2">JZ16</strain>
        <plasmid evidence="1 2">pCRULAC1</plasmid>
    </source>
</reference>
<evidence type="ECO:0000313" key="1">
    <source>
        <dbReference type="EMBL" id="ANE05525.1"/>
    </source>
</evidence>
<dbReference type="AlphaFoldDB" id="A0A172QXT8"/>
<name>A0A172QXT8_9CORY</name>
<proteinExistence type="predicted"/>
<dbReference type="KEGG" id="ccjz:ccrud_14385"/>
<protein>
    <submittedName>
        <fullName evidence="1">Uncharacterized protein</fullName>
    </submittedName>
</protein>
<geneLocation type="plasmid" evidence="1 2">
    <name>pCRULAC1</name>
</geneLocation>